<sequence>MFRNSSNEELCTGLIRFVRYQSEQFTFVVVLSSIRLNT</sequence>
<protein>
    <submittedName>
        <fullName evidence="1">Uncharacterized protein</fullName>
    </submittedName>
</protein>
<accession>A0A0E9UMC9</accession>
<reference evidence="1" key="2">
    <citation type="journal article" date="2015" name="Fish Shellfish Immunol.">
        <title>Early steps in the European eel (Anguilla anguilla)-Vibrio vulnificus interaction in the gills: Role of the RtxA13 toxin.</title>
        <authorList>
            <person name="Callol A."/>
            <person name="Pajuelo D."/>
            <person name="Ebbesson L."/>
            <person name="Teles M."/>
            <person name="MacKenzie S."/>
            <person name="Amaro C."/>
        </authorList>
    </citation>
    <scope>NUCLEOTIDE SEQUENCE</scope>
</reference>
<organism evidence="1">
    <name type="scientific">Anguilla anguilla</name>
    <name type="common">European freshwater eel</name>
    <name type="synonym">Muraena anguilla</name>
    <dbReference type="NCBI Taxonomy" id="7936"/>
    <lineage>
        <taxon>Eukaryota</taxon>
        <taxon>Metazoa</taxon>
        <taxon>Chordata</taxon>
        <taxon>Craniata</taxon>
        <taxon>Vertebrata</taxon>
        <taxon>Euteleostomi</taxon>
        <taxon>Actinopterygii</taxon>
        <taxon>Neopterygii</taxon>
        <taxon>Teleostei</taxon>
        <taxon>Anguilliformes</taxon>
        <taxon>Anguillidae</taxon>
        <taxon>Anguilla</taxon>
    </lineage>
</organism>
<reference evidence="1" key="1">
    <citation type="submission" date="2014-11" db="EMBL/GenBank/DDBJ databases">
        <authorList>
            <person name="Amaro Gonzalez C."/>
        </authorList>
    </citation>
    <scope>NUCLEOTIDE SEQUENCE</scope>
</reference>
<dbReference type="EMBL" id="GBXM01041630">
    <property type="protein sequence ID" value="JAH66947.1"/>
    <property type="molecule type" value="Transcribed_RNA"/>
</dbReference>
<name>A0A0E9UMC9_ANGAN</name>
<evidence type="ECO:0000313" key="1">
    <source>
        <dbReference type="EMBL" id="JAH66947.1"/>
    </source>
</evidence>
<dbReference type="AlphaFoldDB" id="A0A0E9UMC9"/>
<proteinExistence type="predicted"/>